<dbReference type="RefSeq" id="WP_244980978.1">
    <property type="nucleotide sequence ID" value="NZ_JAFICZ010000001.1"/>
</dbReference>
<proteinExistence type="predicted"/>
<organism evidence="1 2">
    <name type="scientific">Bradyrhizobium elkanii</name>
    <dbReference type="NCBI Taxonomy" id="29448"/>
    <lineage>
        <taxon>Bacteria</taxon>
        <taxon>Pseudomonadati</taxon>
        <taxon>Pseudomonadota</taxon>
        <taxon>Alphaproteobacteria</taxon>
        <taxon>Hyphomicrobiales</taxon>
        <taxon>Nitrobacteraceae</taxon>
        <taxon>Bradyrhizobium</taxon>
    </lineage>
</organism>
<reference evidence="1" key="1">
    <citation type="submission" date="2021-02" db="EMBL/GenBank/DDBJ databases">
        <title>Genomic Encyclopedia of Type Strains, Phase IV (KMG-V): Genome sequencing to study the core and pangenomes of soil and plant-associated prokaryotes.</title>
        <authorList>
            <person name="Whitman W."/>
        </authorList>
    </citation>
    <scope>NUCLEOTIDE SEQUENCE</scope>
    <source>
        <strain evidence="1">USDA 406</strain>
    </source>
</reference>
<sequence>MQRNRSAISVFDGRSLIAALHILMPVKATPKRCGILVISNRRGVVMRCVVTLKDGGAMERAMSALAKYKYTAGGEPVAPEGHPREWKEWLLEIDAAEFAAINDHVDDGDVVDVRPISEPDRFAPAPSLAEVL</sequence>
<comment type="caution">
    <text evidence="1">The sequence shown here is derived from an EMBL/GenBank/DDBJ whole genome shotgun (WGS) entry which is preliminary data.</text>
</comment>
<evidence type="ECO:0000313" key="2">
    <source>
        <dbReference type="Proteomes" id="UP000673383"/>
    </source>
</evidence>
<dbReference type="AlphaFoldDB" id="A0A8I2C4F1"/>
<gene>
    <name evidence="1" type="ORF">JOH49_003611</name>
</gene>
<accession>A0A8I2C4F1</accession>
<evidence type="ECO:0000313" key="1">
    <source>
        <dbReference type="EMBL" id="MBP1293858.1"/>
    </source>
</evidence>
<dbReference type="Proteomes" id="UP000673383">
    <property type="component" value="Unassembled WGS sequence"/>
</dbReference>
<name>A0A8I2C4F1_BRAEL</name>
<protein>
    <submittedName>
        <fullName evidence="1">Uncharacterized protein</fullName>
    </submittedName>
</protein>
<dbReference type="EMBL" id="JAFICZ010000001">
    <property type="protein sequence ID" value="MBP1293858.1"/>
    <property type="molecule type" value="Genomic_DNA"/>
</dbReference>